<protein>
    <submittedName>
        <fullName evidence="1">Uncharacterized protein</fullName>
    </submittedName>
</protein>
<accession>A0AA39J7T8</accession>
<dbReference type="Proteomes" id="UP001175226">
    <property type="component" value="Unassembled WGS sequence"/>
</dbReference>
<evidence type="ECO:0000313" key="2">
    <source>
        <dbReference type="Proteomes" id="UP001175226"/>
    </source>
</evidence>
<evidence type="ECO:0000313" key="1">
    <source>
        <dbReference type="EMBL" id="KAK0436404.1"/>
    </source>
</evidence>
<gene>
    <name evidence="1" type="ORF">EV421DRAFT_1739610</name>
</gene>
<reference evidence="1" key="1">
    <citation type="submission" date="2023-06" db="EMBL/GenBank/DDBJ databases">
        <authorList>
            <consortium name="Lawrence Berkeley National Laboratory"/>
            <person name="Ahrendt S."/>
            <person name="Sahu N."/>
            <person name="Indic B."/>
            <person name="Wong-Bajracharya J."/>
            <person name="Merenyi Z."/>
            <person name="Ke H.-M."/>
            <person name="Monk M."/>
            <person name="Kocsube S."/>
            <person name="Drula E."/>
            <person name="Lipzen A."/>
            <person name="Balint B."/>
            <person name="Henrissat B."/>
            <person name="Andreopoulos B."/>
            <person name="Martin F.M."/>
            <person name="Harder C.B."/>
            <person name="Rigling D."/>
            <person name="Ford K.L."/>
            <person name="Foster G.D."/>
            <person name="Pangilinan J."/>
            <person name="Papanicolaou A."/>
            <person name="Barry K."/>
            <person name="LaButti K."/>
            <person name="Viragh M."/>
            <person name="Koriabine M."/>
            <person name="Yan M."/>
            <person name="Riley R."/>
            <person name="Champramary S."/>
            <person name="Plett K.L."/>
            <person name="Tsai I.J."/>
            <person name="Slot J."/>
            <person name="Sipos G."/>
            <person name="Plett J."/>
            <person name="Nagy L.G."/>
            <person name="Grigoriev I.V."/>
        </authorList>
    </citation>
    <scope>NUCLEOTIDE SEQUENCE</scope>
    <source>
        <strain evidence="1">FPL87.14</strain>
    </source>
</reference>
<keyword evidence="2" id="KW-1185">Reference proteome</keyword>
<comment type="caution">
    <text evidence="1">The sequence shown here is derived from an EMBL/GenBank/DDBJ whole genome shotgun (WGS) entry which is preliminary data.</text>
</comment>
<name>A0AA39J7T8_9AGAR</name>
<proteinExistence type="predicted"/>
<dbReference type="AlphaFoldDB" id="A0AA39J7T8"/>
<organism evidence="1 2">
    <name type="scientific">Armillaria borealis</name>
    <dbReference type="NCBI Taxonomy" id="47425"/>
    <lineage>
        <taxon>Eukaryota</taxon>
        <taxon>Fungi</taxon>
        <taxon>Dikarya</taxon>
        <taxon>Basidiomycota</taxon>
        <taxon>Agaricomycotina</taxon>
        <taxon>Agaricomycetes</taxon>
        <taxon>Agaricomycetidae</taxon>
        <taxon>Agaricales</taxon>
        <taxon>Marasmiineae</taxon>
        <taxon>Physalacriaceae</taxon>
        <taxon>Armillaria</taxon>
    </lineage>
</organism>
<dbReference type="EMBL" id="JAUEPT010000055">
    <property type="protein sequence ID" value="KAK0436404.1"/>
    <property type="molecule type" value="Genomic_DNA"/>
</dbReference>
<sequence length="276" mass="31181">MAKSAISTADETSAQLGPSVRNNSAIVLCVGKHADRNDWRMSNTLEPFESEQSLRLFVGFGMASKEEFVPVHVRLSSSLQVLVAGYVLKVARTKAQWAGYYSKDVSVLPVPLALDDTEASGAFRDKNKCKRTSSPPPLRLFDRDAIKAKHGASVVRHHEENRHLCFFGKQRYNHDLLVLYCTHHGYSRLLRYRVHISPAQASFGRDSMGNPVVSVEVDISGSRIDLRGFTREKVKFAKLIVHRSKCIFRWYRCTCGIIQQYQNGLPSRRLRNTGGW</sequence>